<protein>
    <submittedName>
        <fullName evidence="3">Uncharacterized protein</fullName>
    </submittedName>
</protein>
<feature type="transmembrane region" description="Helical" evidence="2">
    <location>
        <begin position="38"/>
        <end position="60"/>
    </location>
</feature>
<accession>A0A918WM36</accession>
<evidence type="ECO:0000313" key="4">
    <source>
        <dbReference type="Proteomes" id="UP000646244"/>
    </source>
</evidence>
<feature type="transmembrane region" description="Helical" evidence="2">
    <location>
        <begin position="12"/>
        <end position="32"/>
    </location>
</feature>
<feature type="compositionally biased region" description="Basic and acidic residues" evidence="1">
    <location>
        <begin position="66"/>
        <end position="75"/>
    </location>
</feature>
<keyword evidence="2" id="KW-0812">Transmembrane</keyword>
<feature type="region of interest" description="Disordered" evidence="1">
    <location>
        <begin position="65"/>
        <end position="84"/>
    </location>
</feature>
<reference evidence="3" key="1">
    <citation type="journal article" date="2014" name="Int. J. Syst. Evol. Microbiol.">
        <title>Complete genome sequence of Corynebacterium casei LMG S-19264T (=DSM 44701T), isolated from a smear-ripened cheese.</title>
        <authorList>
            <consortium name="US DOE Joint Genome Institute (JGI-PGF)"/>
            <person name="Walter F."/>
            <person name="Albersmeier A."/>
            <person name="Kalinowski J."/>
            <person name="Ruckert C."/>
        </authorList>
    </citation>
    <scope>NUCLEOTIDE SEQUENCE</scope>
    <source>
        <strain evidence="3">JCM 4633</strain>
    </source>
</reference>
<name>A0A918WM36_STRCJ</name>
<dbReference type="RefSeq" id="WP_190111192.1">
    <property type="nucleotide sequence ID" value="NZ_BMVB01000013.1"/>
</dbReference>
<gene>
    <name evidence="3" type="ORF">GCM10010507_39770</name>
</gene>
<dbReference type="EMBL" id="BMVB01000013">
    <property type="protein sequence ID" value="GHC58939.1"/>
    <property type="molecule type" value="Genomic_DNA"/>
</dbReference>
<dbReference type="AlphaFoldDB" id="A0A918WM36"/>
<reference evidence="3" key="2">
    <citation type="submission" date="2020-09" db="EMBL/GenBank/DDBJ databases">
        <authorList>
            <person name="Sun Q."/>
            <person name="Ohkuma M."/>
        </authorList>
    </citation>
    <scope>NUCLEOTIDE SEQUENCE</scope>
    <source>
        <strain evidence="3">JCM 4633</strain>
    </source>
</reference>
<keyword evidence="2" id="KW-0472">Membrane</keyword>
<evidence type="ECO:0000256" key="1">
    <source>
        <dbReference type="SAM" id="MobiDB-lite"/>
    </source>
</evidence>
<organism evidence="3 4">
    <name type="scientific">Streptomyces cinnamoneus</name>
    <name type="common">Streptoverticillium cinnamoneum</name>
    <dbReference type="NCBI Taxonomy" id="53446"/>
    <lineage>
        <taxon>Bacteria</taxon>
        <taxon>Bacillati</taxon>
        <taxon>Actinomycetota</taxon>
        <taxon>Actinomycetes</taxon>
        <taxon>Kitasatosporales</taxon>
        <taxon>Streptomycetaceae</taxon>
        <taxon>Streptomyces</taxon>
        <taxon>Streptomyces cinnamoneus group</taxon>
    </lineage>
</organism>
<dbReference type="PROSITE" id="PS51257">
    <property type="entry name" value="PROKAR_LIPOPROTEIN"/>
    <property type="match status" value="1"/>
</dbReference>
<dbReference type="Proteomes" id="UP000646244">
    <property type="component" value="Unassembled WGS sequence"/>
</dbReference>
<sequence>MPRHEFDPGRLVLGLVMLGGCLAYLAAARGWWHFPSYVLLPVMVAGLCAAGVVSFLAYVLRRRRGRAADPDDRTGHTSHTGHTS</sequence>
<evidence type="ECO:0000256" key="2">
    <source>
        <dbReference type="SAM" id="Phobius"/>
    </source>
</evidence>
<comment type="caution">
    <text evidence="3">The sequence shown here is derived from an EMBL/GenBank/DDBJ whole genome shotgun (WGS) entry which is preliminary data.</text>
</comment>
<keyword evidence="2" id="KW-1133">Transmembrane helix</keyword>
<proteinExistence type="predicted"/>
<evidence type="ECO:0000313" key="3">
    <source>
        <dbReference type="EMBL" id="GHC58939.1"/>
    </source>
</evidence>